<feature type="signal peptide" evidence="1">
    <location>
        <begin position="1"/>
        <end position="31"/>
    </location>
</feature>
<organism evidence="2 3">
    <name type="scientific">Streptomyces tanashiensis</name>
    <dbReference type="NCBI Taxonomy" id="67367"/>
    <lineage>
        <taxon>Bacteria</taxon>
        <taxon>Bacillati</taxon>
        <taxon>Actinomycetota</taxon>
        <taxon>Actinomycetes</taxon>
        <taxon>Kitasatosporales</taxon>
        <taxon>Streptomycetaceae</taxon>
        <taxon>Streptomyces</taxon>
    </lineage>
</organism>
<gene>
    <name evidence="2" type="ORF">LDH80_37590</name>
</gene>
<dbReference type="Proteomes" id="UP001164506">
    <property type="component" value="Chromosome"/>
</dbReference>
<proteinExistence type="predicted"/>
<keyword evidence="3" id="KW-1185">Reference proteome</keyword>
<evidence type="ECO:0000313" key="2">
    <source>
        <dbReference type="EMBL" id="UZX26052.1"/>
    </source>
</evidence>
<name>A0ABY6RAH8_9ACTN</name>
<sequence length="220" mass="23363">MRSILFPKPLLTAALGSVVVLAAAGTQSAHATTPASTTATASVSAAHATPRSSAVRTARAVPVVARARVAEARFLELASLFAQSCEPRVLSVPDPVASAPTPDHTLPVLADPVPLTPTEECTAQRHQVWITKAFSGKETATYEQMRDRLTTLKYPGARIYRMPNFAGEPVARLDVRVGADHLALEVTDIGHGVMVRAFGAPQDVSVTDVRLKPQLDRPTS</sequence>
<protein>
    <submittedName>
        <fullName evidence="2">Uncharacterized protein</fullName>
    </submittedName>
</protein>
<dbReference type="GeneID" id="95605275"/>
<reference evidence="2" key="1">
    <citation type="submission" date="2021-09" db="EMBL/GenBank/DDBJ databases">
        <title>Complete genome sequence and metabolic characterization of Streptomyces tanashiensis DSM 731 the producer of antibacterial Kalafungin and diverse secondary metabolites.</title>
        <authorList>
            <person name="Abbasi M.N."/>
            <person name="Anwar M.N."/>
            <person name="Alam K."/>
            <person name="Shoaib M."/>
            <person name="Lin Z."/>
            <person name="Hayat M."/>
            <person name="Ali M.I."/>
            <person name="Malik H.M.T."/>
            <person name="Ahmed I."/>
            <person name="Li A."/>
            <person name="Hailong Wang H."/>
            <person name="Zhang Y."/>
        </authorList>
    </citation>
    <scope>NUCLEOTIDE SEQUENCE</scope>
    <source>
        <strain evidence="2">Kala</strain>
    </source>
</reference>
<dbReference type="EMBL" id="CP084204">
    <property type="protein sequence ID" value="UZX26052.1"/>
    <property type="molecule type" value="Genomic_DNA"/>
</dbReference>
<dbReference type="RefSeq" id="WP_190104904.1">
    <property type="nucleotide sequence ID" value="NZ_BMUH01000009.1"/>
</dbReference>
<evidence type="ECO:0000313" key="3">
    <source>
        <dbReference type="Proteomes" id="UP001164506"/>
    </source>
</evidence>
<evidence type="ECO:0000256" key="1">
    <source>
        <dbReference type="SAM" id="SignalP"/>
    </source>
</evidence>
<feature type="chain" id="PRO_5045779540" evidence="1">
    <location>
        <begin position="32"/>
        <end position="220"/>
    </location>
</feature>
<keyword evidence="1" id="KW-0732">Signal</keyword>
<accession>A0ABY6RAH8</accession>